<dbReference type="PANTHER" id="PTHR16560">
    <property type="entry name" value="ALPHA-2-MACROGLOBULIN RECEPTOR-ASSOCIATED PROTEIN"/>
    <property type="match status" value="1"/>
</dbReference>
<dbReference type="Gene3D" id="1.20.81.10">
    <property type="entry name" value="RAP domain"/>
    <property type="match status" value="3"/>
</dbReference>
<feature type="domain" description="Alpha-2-macroglobulin receptor-associated protein" evidence="2">
    <location>
        <begin position="29"/>
        <end position="148"/>
    </location>
</feature>
<evidence type="ECO:0000256" key="1">
    <source>
        <dbReference type="SAM" id="MobiDB-lite"/>
    </source>
</evidence>
<dbReference type="AlphaFoldDB" id="A0A8W7PBY5"/>
<protein>
    <recommendedName>
        <fullName evidence="5">Alpha-2-macroglobulin receptor-associated protein</fullName>
    </recommendedName>
</protein>
<feature type="region of interest" description="Disordered" evidence="1">
    <location>
        <begin position="222"/>
        <end position="269"/>
    </location>
</feature>
<dbReference type="CDD" id="cd14808">
    <property type="entry name" value="RAP_D3"/>
    <property type="match status" value="1"/>
</dbReference>
<evidence type="ECO:0000259" key="3">
    <source>
        <dbReference type="Pfam" id="PF06401"/>
    </source>
</evidence>
<dbReference type="SUPFAM" id="SSF47045">
    <property type="entry name" value="RAP domain-like"/>
    <property type="match status" value="3"/>
</dbReference>
<dbReference type="GO" id="GO:0048259">
    <property type="term" value="P:regulation of receptor-mediated endocytosis"/>
    <property type="evidence" value="ECO:0007669"/>
    <property type="project" value="TreeGrafter"/>
</dbReference>
<accession>A0A8W7PBY5</accession>
<name>A0A8W7PBY5_ANOCL</name>
<dbReference type="GO" id="GO:0008201">
    <property type="term" value="F:heparin binding"/>
    <property type="evidence" value="ECO:0007669"/>
    <property type="project" value="InterPro"/>
</dbReference>
<dbReference type="Proteomes" id="UP000075882">
    <property type="component" value="Unassembled WGS sequence"/>
</dbReference>
<reference evidence="4" key="1">
    <citation type="submission" date="2022-08" db="UniProtKB">
        <authorList>
            <consortium name="EnsemblMetazoa"/>
        </authorList>
    </citation>
    <scope>IDENTIFICATION</scope>
</reference>
<dbReference type="PANTHER" id="PTHR16560:SF2">
    <property type="entry name" value="ALPHA-2-MACROGLOBULIN RECEPTOR-ASSOCIATED PROTEIN"/>
    <property type="match status" value="1"/>
</dbReference>
<dbReference type="InterPro" id="IPR010483">
    <property type="entry name" value="Alpha_2_MRAP_C"/>
</dbReference>
<evidence type="ECO:0000313" key="4">
    <source>
        <dbReference type="EnsemblMetazoa" id="ACOM028519-PA.1"/>
    </source>
</evidence>
<dbReference type="EnsemblMetazoa" id="ACOM028519-RA">
    <property type="protein sequence ID" value="ACOM028519-PA.1"/>
    <property type="gene ID" value="ACOM028519"/>
</dbReference>
<dbReference type="Pfam" id="PF06400">
    <property type="entry name" value="Alpha-2-MRAP_N"/>
    <property type="match status" value="1"/>
</dbReference>
<dbReference type="VEuPathDB" id="VectorBase:ACON2_029536"/>
<dbReference type="GO" id="GO:0048019">
    <property type="term" value="F:receptor antagonist activity"/>
    <property type="evidence" value="ECO:0007669"/>
    <property type="project" value="InterPro"/>
</dbReference>
<dbReference type="Pfam" id="PF06401">
    <property type="entry name" value="Alpha-2-MRAP_C"/>
    <property type="match status" value="1"/>
</dbReference>
<evidence type="ECO:0000259" key="2">
    <source>
        <dbReference type="Pfam" id="PF06400"/>
    </source>
</evidence>
<organism evidence="4">
    <name type="scientific">Anopheles coluzzii</name>
    <name type="common">African malaria mosquito</name>
    <dbReference type="NCBI Taxonomy" id="1518534"/>
    <lineage>
        <taxon>Eukaryota</taxon>
        <taxon>Metazoa</taxon>
        <taxon>Ecdysozoa</taxon>
        <taxon>Arthropoda</taxon>
        <taxon>Hexapoda</taxon>
        <taxon>Insecta</taxon>
        <taxon>Pterygota</taxon>
        <taxon>Neoptera</taxon>
        <taxon>Endopterygota</taxon>
        <taxon>Diptera</taxon>
        <taxon>Nematocera</taxon>
        <taxon>Culicoidea</taxon>
        <taxon>Culicidae</taxon>
        <taxon>Anophelinae</taxon>
        <taxon>Anopheles</taxon>
    </lineage>
</organism>
<sequence length="398" mass="46414">LCPIARRKRGIKHTLTMPLFTRLCVIVFTVLVCNHVVQSEKAHSKYSKHANALPDSEIYEPDFRNIQRPFRMAKLNLVWTKAQHRLTEPKLKSLYTELKLHDKEELTYKQLKEKDKDGLKEAELRNKLVSIMSTYGLLEHFDDTQDPEKYKLAKSSDGAPKKDTYKNKSLFKDKKLNKLWDKAESAGFTKEELDALREEFDHHQAKIDVYYSLLERLGDDDDGGAAGQGSRDDDALLNAVNDEEHDRYNEVDRAEETDRSQPGANKQHAYLHKSNQLREKHREIRDNFDRLDRIASKGPKSQDFVEPKVQGLWRVALASDFSADELASLKVELLHYESRLLKLRHMHAEHALSLEKHKHSDAKADTHKLMEDNIKKQTRKVEKMQEEVERRIFKHSEL</sequence>
<evidence type="ECO:0008006" key="5">
    <source>
        <dbReference type="Google" id="ProtNLM"/>
    </source>
</evidence>
<dbReference type="InterPro" id="IPR009066">
    <property type="entry name" value="MG_RAP_rcpt_1"/>
</dbReference>
<dbReference type="InterPro" id="IPR036744">
    <property type="entry name" value="RAP_sf"/>
</dbReference>
<feature type="domain" description="Alpha-2-macroglobulin RAP C-terminal" evidence="3">
    <location>
        <begin position="170"/>
        <end position="398"/>
    </location>
</feature>
<proteinExistence type="predicted"/>
<dbReference type="InterPro" id="IPR038003">
    <property type="entry name" value="A2-macroglobuin_RAP"/>
</dbReference>
<dbReference type="GO" id="GO:0005783">
    <property type="term" value="C:endoplasmic reticulum"/>
    <property type="evidence" value="ECO:0007669"/>
    <property type="project" value="InterPro"/>
</dbReference>
<dbReference type="InterPro" id="IPR037999">
    <property type="entry name" value="RAP_D3"/>
</dbReference>
<dbReference type="CDD" id="cd14806">
    <property type="entry name" value="RAP_D1"/>
    <property type="match status" value="1"/>
</dbReference>
<dbReference type="GO" id="GO:0050750">
    <property type="term" value="F:low-density lipoprotein particle receptor binding"/>
    <property type="evidence" value="ECO:0007669"/>
    <property type="project" value="InterPro"/>
</dbReference>
<feature type="compositionally biased region" description="Basic and acidic residues" evidence="1">
    <location>
        <begin position="242"/>
        <end position="259"/>
    </location>
</feature>